<dbReference type="AlphaFoldDB" id="D7FVW3"/>
<dbReference type="GO" id="GO:0005739">
    <property type="term" value="C:mitochondrion"/>
    <property type="evidence" value="ECO:0007669"/>
    <property type="project" value="TreeGrafter"/>
</dbReference>
<dbReference type="Proteomes" id="UP000002630">
    <property type="component" value="Linkage Group LG02"/>
</dbReference>
<dbReference type="FunFam" id="3.60.110.10:FF:000002">
    <property type="entry name" value="Nitrilase family member 2"/>
    <property type="match status" value="1"/>
</dbReference>
<proteinExistence type="inferred from homology"/>
<gene>
    <name evidence="5" type="ORF">Esi_0003_0068</name>
</gene>
<dbReference type="Pfam" id="PF00795">
    <property type="entry name" value="CN_hydrolase"/>
    <property type="match status" value="1"/>
</dbReference>
<dbReference type="PROSITE" id="PS50263">
    <property type="entry name" value="CN_HYDROLASE"/>
    <property type="match status" value="1"/>
</dbReference>
<dbReference type="eggNOG" id="KOG0806">
    <property type="taxonomic scope" value="Eukaryota"/>
</dbReference>
<keyword evidence="3" id="KW-0732">Signal</keyword>
<evidence type="ECO:0000313" key="5">
    <source>
        <dbReference type="EMBL" id="CBJ25483.1"/>
    </source>
</evidence>
<dbReference type="GO" id="GO:0006107">
    <property type="term" value="P:oxaloacetate metabolic process"/>
    <property type="evidence" value="ECO:0007669"/>
    <property type="project" value="TreeGrafter"/>
</dbReference>
<dbReference type="InParanoid" id="D7FVW3"/>
<dbReference type="PANTHER" id="PTHR23088:SF30">
    <property type="entry name" value="OMEGA-AMIDASE NIT2"/>
    <property type="match status" value="1"/>
</dbReference>
<evidence type="ECO:0000259" key="4">
    <source>
        <dbReference type="PROSITE" id="PS50263"/>
    </source>
</evidence>
<dbReference type="GO" id="GO:0050152">
    <property type="term" value="F:omega-amidase activity"/>
    <property type="evidence" value="ECO:0007669"/>
    <property type="project" value="TreeGrafter"/>
</dbReference>
<comment type="similarity">
    <text evidence="1">Belongs to the carbon-nitrogen hydrolase superfamily. NIT1/NIT2 family.</text>
</comment>
<dbReference type="OrthoDB" id="10250282at2759"/>
<evidence type="ECO:0000256" key="1">
    <source>
        <dbReference type="ARBA" id="ARBA00010613"/>
    </source>
</evidence>
<dbReference type="PROSITE" id="PS01227">
    <property type="entry name" value="UPF0012"/>
    <property type="match status" value="1"/>
</dbReference>
<keyword evidence="2 5" id="KW-0378">Hydrolase</keyword>
<dbReference type="InterPro" id="IPR001110">
    <property type="entry name" value="UPF0012_CS"/>
</dbReference>
<dbReference type="InterPro" id="IPR036526">
    <property type="entry name" value="C-N_Hydrolase_sf"/>
</dbReference>
<accession>D7FVW3</accession>
<evidence type="ECO:0000256" key="2">
    <source>
        <dbReference type="ARBA" id="ARBA00022801"/>
    </source>
</evidence>
<sequence>MFLAAARRASPILLSLAVKTSTTAAFCSPRLANARTNTAAGATRTAYAACSISRNISLLSRPLSSMSASGASEGATAGAGSRRFVVAACQILCGSDKLANIATAESAVRDAAAAGAQVVVLPECWNGPYDTASFPVYAEPVPDPQGDETAADMPSAEQSPSAAMLCRAAAENKVWLVGGSVPEAGKDGGVYNTCIVVGPSGRIVAKHRKVHLFDIDVPGGITFKESDTLSPGDSITTVETPFGTIGVGICYDMRFPELSMAMRAAGSVLLCFPGAFNMTTGPAHWELLQRARALDNQCFVVTASPARNPDSKYQAWGHSSIVDPWGTVVATTEHEEAMLVAEVDVGRVAEVRTSIPVSLQKRPDLYRLELP</sequence>
<dbReference type="PANTHER" id="PTHR23088">
    <property type="entry name" value="NITRILASE-RELATED"/>
    <property type="match status" value="1"/>
</dbReference>
<feature type="signal peptide" evidence="3">
    <location>
        <begin position="1"/>
        <end position="25"/>
    </location>
</feature>
<dbReference type="SUPFAM" id="SSF56317">
    <property type="entry name" value="Carbon-nitrogen hydrolase"/>
    <property type="match status" value="1"/>
</dbReference>
<evidence type="ECO:0000256" key="3">
    <source>
        <dbReference type="SAM" id="SignalP"/>
    </source>
</evidence>
<feature type="chain" id="PRO_5003095983" evidence="3">
    <location>
        <begin position="26"/>
        <end position="371"/>
    </location>
</feature>
<name>D7FVW3_ECTSI</name>
<dbReference type="OMA" id="MQSKPYA"/>
<evidence type="ECO:0000313" key="6">
    <source>
        <dbReference type="Proteomes" id="UP000002630"/>
    </source>
</evidence>
<dbReference type="STRING" id="2880.D7FVW3"/>
<dbReference type="InterPro" id="IPR003010">
    <property type="entry name" value="C-N_Hydrolase"/>
</dbReference>
<reference evidence="5 6" key="1">
    <citation type="journal article" date="2010" name="Nature">
        <title>The Ectocarpus genome and the independent evolution of multicellularity in brown algae.</title>
        <authorList>
            <person name="Cock J.M."/>
            <person name="Sterck L."/>
            <person name="Rouze P."/>
            <person name="Scornet D."/>
            <person name="Allen A.E."/>
            <person name="Amoutzias G."/>
            <person name="Anthouard V."/>
            <person name="Artiguenave F."/>
            <person name="Aury J.M."/>
            <person name="Badger J.H."/>
            <person name="Beszteri B."/>
            <person name="Billiau K."/>
            <person name="Bonnet E."/>
            <person name="Bothwell J.H."/>
            <person name="Bowler C."/>
            <person name="Boyen C."/>
            <person name="Brownlee C."/>
            <person name="Carrano C.J."/>
            <person name="Charrier B."/>
            <person name="Cho G.Y."/>
            <person name="Coelho S.M."/>
            <person name="Collen J."/>
            <person name="Corre E."/>
            <person name="Da Silva C."/>
            <person name="Delage L."/>
            <person name="Delaroque N."/>
            <person name="Dittami S.M."/>
            <person name="Doulbeau S."/>
            <person name="Elias M."/>
            <person name="Farnham G."/>
            <person name="Gachon C.M."/>
            <person name="Gschloessl B."/>
            <person name="Heesch S."/>
            <person name="Jabbari K."/>
            <person name="Jubin C."/>
            <person name="Kawai H."/>
            <person name="Kimura K."/>
            <person name="Kloareg B."/>
            <person name="Kupper F.C."/>
            <person name="Lang D."/>
            <person name="Le Bail A."/>
            <person name="Leblanc C."/>
            <person name="Lerouge P."/>
            <person name="Lohr M."/>
            <person name="Lopez P.J."/>
            <person name="Martens C."/>
            <person name="Maumus F."/>
            <person name="Michel G."/>
            <person name="Miranda-Saavedra D."/>
            <person name="Morales J."/>
            <person name="Moreau H."/>
            <person name="Motomura T."/>
            <person name="Nagasato C."/>
            <person name="Napoli C.A."/>
            <person name="Nelson D.R."/>
            <person name="Nyvall-Collen P."/>
            <person name="Peters A.F."/>
            <person name="Pommier C."/>
            <person name="Potin P."/>
            <person name="Poulain J."/>
            <person name="Quesneville H."/>
            <person name="Read B."/>
            <person name="Rensing S.A."/>
            <person name="Ritter A."/>
            <person name="Rousvoal S."/>
            <person name="Samanta M."/>
            <person name="Samson G."/>
            <person name="Schroeder D.C."/>
            <person name="Segurens B."/>
            <person name="Strittmatter M."/>
            <person name="Tonon T."/>
            <person name="Tregear J.W."/>
            <person name="Valentin K."/>
            <person name="von Dassow P."/>
            <person name="Yamagishi T."/>
            <person name="Van de Peer Y."/>
            <person name="Wincker P."/>
        </authorList>
    </citation>
    <scope>NUCLEOTIDE SEQUENCE [LARGE SCALE GENOMIC DNA]</scope>
    <source>
        <strain evidence="6">Ec32 / CCAP1310/4</strain>
    </source>
</reference>
<dbReference type="GO" id="GO:0006528">
    <property type="term" value="P:asparagine metabolic process"/>
    <property type="evidence" value="ECO:0007669"/>
    <property type="project" value="TreeGrafter"/>
</dbReference>
<feature type="domain" description="CN hydrolase" evidence="4">
    <location>
        <begin position="84"/>
        <end position="345"/>
    </location>
</feature>
<keyword evidence="6" id="KW-1185">Reference proteome</keyword>
<dbReference type="Gene3D" id="3.60.110.10">
    <property type="entry name" value="Carbon-nitrogen hydrolase"/>
    <property type="match status" value="1"/>
</dbReference>
<dbReference type="EMBL" id="FN649727">
    <property type="protein sequence ID" value="CBJ25483.1"/>
    <property type="molecule type" value="Genomic_DNA"/>
</dbReference>
<dbReference type="CDD" id="cd07572">
    <property type="entry name" value="nit"/>
    <property type="match status" value="1"/>
</dbReference>
<dbReference type="InterPro" id="IPR045254">
    <property type="entry name" value="Nit1/2_C-N_Hydrolase"/>
</dbReference>
<dbReference type="EMBL" id="FN648486">
    <property type="protein sequence ID" value="CBJ25483.1"/>
    <property type="molecule type" value="Genomic_DNA"/>
</dbReference>
<dbReference type="GO" id="GO:0006541">
    <property type="term" value="P:glutamine metabolic process"/>
    <property type="evidence" value="ECO:0007669"/>
    <property type="project" value="TreeGrafter"/>
</dbReference>
<protein>
    <submittedName>
        <fullName evidence="5">Hydrolase, carbon-nitrogen family protein</fullName>
    </submittedName>
</protein>
<organism evidence="5 6">
    <name type="scientific">Ectocarpus siliculosus</name>
    <name type="common">Brown alga</name>
    <name type="synonym">Conferva siliculosa</name>
    <dbReference type="NCBI Taxonomy" id="2880"/>
    <lineage>
        <taxon>Eukaryota</taxon>
        <taxon>Sar</taxon>
        <taxon>Stramenopiles</taxon>
        <taxon>Ochrophyta</taxon>
        <taxon>PX clade</taxon>
        <taxon>Phaeophyceae</taxon>
        <taxon>Ectocarpales</taxon>
        <taxon>Ectocarpaceae</taxon>
        <taxon>Ectocarpus</taxon>
    </lineage>
</organism>